<accession>A0AAX4HPA0</accession>
<proteinExistence type="predicted"/>
<dbReference type="RefSeq" id="WP_321395081.1">
    <property type="nucleotide sequence ID" value="NZ_CP139487.1"/>
</dbReference>
<gene>
    <name evidence="1" type="ORF">SOO65_20465</name>
</gene>
<reference evidence="1 2" key="1">
    <citation type="submission" date="2023-11" db="EMBL/GenBank/DDBJ databases">
        <title>Peredibacter starrii A3.12.</title>
        <authorList>
            <person name="Mitchell R.J."/>
        </authorList>
    </citation>
    <scope>NUCLEOTIDE SEQUENCE [LARGE SCALE GENOMIC DNA]</scope>
    <source>
        <strain evidence="1 2">A3.12</strain>
    </source>
</reference>
<keyword evidence="2" id="KW-1185">Reference proteome</keyword>
<protein>
    <submittedName>
        <fullName evidence="1">Uncharacterized protein</fullName>
    </submittedName>
</protein>
<dbReference type="Proteomes" id="UP001324634">
    <property type="component" value="Chromosome"/>
</dbReference>
<organism evidence="1 2">
    <name type="scientific">Peredibacter starrii</name>
    <dbReference type="NCBI Taxonomy" id="28202"/>
    <lineage>
        <taxon>Bacteria</taxon>
        <taxon>Pseudomonadati</taxon>
        <taxon>Bdellovibrionota</taxon>
        <taxon>Bacteriovoracia</taxon>
        <taxon>Bacteriovoracales</taxon>
        <taxon>Bacteriovoracaceae</taxon>
        <taxon>Peredibacter</taxon>
    </lineage>
</organism>
<evidence type="ECO:0000313" key="2">
    <source>
        <dbReference type="Proteomes" id="UP001324634"/>
    </source>
</evidence>
<dbReference type="KEGG" id="psti:SOO65_20465"/>
<dbReference type="Gene3D" id="1.10.3210.10">
    <property type="entry name" value="Hypothetical protein af1432"/>
    <property type="match status" value="1"/>
</dbReference>
<dbReference type="EMBL" id="CP139487">
    <property type="protein sequence ID" value="WPU65074.1"/>
    <property type="molecule type" value="Genomic_DNA"/>
</dbReference>
<dbReference type="AlphaFoldDB" id="A0AAX4HPA0"/>
<name>A0AAX4HPA0_9BACT</name>
<sequence>MLEKNVVNIFENSFSPMKELTLELGLSSSIVSLGQTTFYHFMKTVMIDENVFSNYLRVIRSCSVKFHYQFIELSSVIATQLAFDLDVTNRRKNVEQIVFAAMFCDITLRKSEWIHIRSPEQLKGLSGLIIKEINMHALKASELAFNSKFAPEDAWRIIRHHHADLNGLGFGKSVDENFCAMTKCLMTAQEIAYTILMNPGVSARALVADTVQKLSETELKDHAESFEGHCRSYYGKVASC</sequence>
<evidence type="ECO:0000313" key="1">
    <source>
        <dbReference type="EMBL" id="WPU65074.1"/>
    </source>
</evidence>